<dbReference type="EMBL" id="JAUCMN010000004">
    <property type="protein sequence ID" value="MDM7891402.1"/>
    <property type="molecule type" value="Genomic_DNA"/>
</dbReference>
<reference evidence="4 5" key="1">
    <citation type="submission" date="2023-06" db="EMBL/GenBank/DDBJ databases">
        <authorList>
            <person name="Feng G."/>
            <person name="Li J."/>
            <person name="Zhu H."/>
        </authorList>
    </citation>
    <scope>NUCLEOTIDE SEQUENCE [LARGE SCALE GENOMIC DNA]</scope>
    <source>
        <strain evidence="4 5">RHCKG28</strain>
    </source>
</reference>
<dbReference type="SMART" id="SM00342">
    <property type="entry name" value="HTH_ARAC"/>
    <property type="match status" value="1"/>
</dbReference>
<dbReference type="PROSITE" id="PS01124">
    <property type="entry name" value="HTH_ARAC_FAMILY_2"/>
    <property type="match status" value="1"/>
</dbReference>
<protein>
    <submittedName>
        <fullName evidence="4">AraC family transcriptional regulator</fullName>
    </submittedName>
</protein>
<dbReference type="Pfam" id="PF12833">
    <property type="entry name" value="HTH_18"/>
    <property type="match status" value="1"/>
</dbReference>
<keyword evidence="2" id="KW-0804">Transcription</keyword>
<dbReference type="Pfam" id="PF06719">
    <property type="entry name" value="AraC_N"/>
    <property type="match status" value="1"/>
</dbReference>
<dbReference type="InterPro" id="IPR009594">
    <property type="entry name" value="Tscrpt_reg_HTH_AraC_N"/>
</dbReference>
<evidence type="ECO:0000313" key="4">
    <source>
        <dbReference type="EMBL" id="MDM7891402.1"/>
    </source>
</evidence>
<proteinExistence type="predicted"/>
<organism evidence="4 5">
    <name type="scientific">Curtobacterium caseinilyticum</name>
    <dbReference type="NCBI Taxonomy" id="3055137"/>
    <lineage>
        <taxon>Bacteria</taxon>
        <taxon>Bacillati</taxon>
        <taxon>Actinomycetota</taxon>
        <taxon>Actinomycetes</taxon>
        <taxon>Micrococcales</taxon>
        <taxon>Microbacteriaceae</taxon>
        <taxon>Curtobacterium</taxon>
    </lineage>
</organism>
<dbReference type="PANTHER" id="PTHR43436">
    <property type="entry name" value="ARAC-FAMILY TRANSCRIPTIONAL REGULATOR"/>
    <property type="match status" value="1"/>
</dbReference>
<comment type="caution">
    <text evidence="4">The sequence shown here is derived from an EMBL/GenBank/DDBJ whole genome shotgun (WGS) entry which is preliminary data.</text>
</comment>
<evidence type="ECO:0000259" key="3">
    <source>
        <dbReference type="PROSITE" id="PS01124"/>
    </source>
</evidence>
<dbReference type="PANTHER" id="PTHR43436:SF1">
    <property type="entry name" value="TRANSCRIPTIONAL REGULATORY PROTEIN"/>
    <property type="match status" value="1"/>
</dbReference>
<sequence>MDDRIAQHLDRAVAMASAHAAVPGKDRQDAVARAGSAHHAETLGLTVSKVHEPTGLFDRRYEPSLSVVLRGRKRSIVGDDDQVWGRERFIITPVDLPVVAGVVDAAGEDGFVAVVWRLDPVVVGEVVASMSVPAAAAVAPGSSPSGAVSSLPRLGSWTAPLADAFARLIGLLEAPEDIPVLFPLVSREIVLRLLQTEQAPRITAALDETGHSVVAGATALLTGRMAEGWSMNRLARELRVSESTLFARFKEATGMTPAQYLKRTRLGEARRRMVVHGDTAARAAAVVGFRSASHFSRDYREAYGRPPAADAVVVRGQLAVAAAV</sequence>
<gene>
    <name evidence="4" type="ORF">QUG93_06875</name>
</gene>
<dbReference type="InterPro" id="IPR018060">
    <property type="entry name" value="HTH_AraC"/>
</dbReference>
<dbReference type="SUPFAM" id="SSF46689">
    <property type="entry name" value="Homeodomain-like"/>
    <property type="match status" value="2"/>
</dbReference>
<dbReference type="InterPro" id="IPR009057">
    <property type="entry name" value="Homeodomain-like_sf"/>
</dbReference>
<keyword evidence="5" id="KW-1185">Reference proteome</keyword>
<keyword evidence="1" id="KW-0805">Transcription regulation</keyword>
<dbReference type="Gene3D" id="1.10.10.60">
    <property type="entry name" value="Homeodomain-like"/>
    <property type="match status" value="1"/>
</dbReference>
<feature type="domain" description="HTH araC/xylS-type" evidence="3">
    <location>
        <begin position="215"/>
        <end position="313"/>
    </location>
</feature>
<dbReference type="Proteomes" id="UP001236404">
    <property type="component" value="Unassembled WGS sequence"/>
</dbReference>
<evidence type="ECO:0000256" key="1">
    <source>
        <dbReference type="ARBA" id="ARBA00023015"/>
    </source>
</evidence>
<dbReference type="RefSeq" id="WP_289473183.1">
    <property type="nucleotide sequence ID" value="NZ_JAUCMN010000004.1"/>
</dbReference>
<evidence type="ECO:0000256" key="2">
    <source>
        <dbReference type="ARBA" id="ARBA00023163"/>
    </source>
</evidence>
<name>A0ABT7TP69_9MICO</name>
<accession>A0ABT7TP69</accession>
<evidence type="ECO:0000313" key="5">
    <source>
        <dbReference type="Proteomes" id="UP001236404"/>
    </source>
</evidence>